<gene>
    <name evidence="1" type="ORF">Gohar_012978</name>
</gene>
<dbReference type="AlphaFoldDB" id="A0A7J9GYQ3"/>
<dbReference type="OrthoDB" id="999700at2759"/>
<organism evidence="1 2">
    <name type="scientific">Gossypium harknessii</name>
    <dbReference type="NCBI Taxonomy" id="34285"/>
    <lineage>
        <taxon>Eukaryota</taxon>
        <taxon>Viridiplantae</taxon>
        <taxon>Streptophyta</taxon>
        <taxon>Embryophyta</taxon>
        <taxon>Tracheophyta</taxon>
        <taxon>Spermatophyta</taxon>
        <taxon>Magnoliopsida</taxon>
        <taxon>eudicotyledons</taxon>
        <taxon>Gunneridae</taxon>
        <taxon>Pentapetalae</taxon>
        <taxon>rosids</taxon>
        <taxon>malvids</taxon>
        <taxon>Malvales</taxon>
        <taxon>Malvaceae</taxon>
        <taxon>Malvoideae</taxon>
        <taxon>Gossypium</taxon>
    </lineage>
</organism>
<name>A0A7J9GYQ3_9ROSI</name>
<proteinExistence type="predicted"/>
<evidence type="ECO:0000313" key="2">
    <source>
        <dbReference type="Proteomes" id="UP000593560"/>
    </source>
</evidence>
<evidence type="ECO:0000313" key="1">
    <source>
        <dbReference type="EMBL" id="MBA0802703.1"/>
    </source>
</evidence>
<dbReference type="Proteomes" id="UP000593560">
    <property type="component" value="Unassembled WGS sequence"/>
</dbReference>
<keyword evidence="2" id="KW-1185">Reference proteome</keyword>
<reference evidence="1 2" key="1">
    <citation type="journal article" date="2019" name="Genome Biol. Evol.">
        <title>Insights into the evolution of the New World diploid cottons (Gossypium, subgenus Houzingenia) based on genome sequencing.</title>
        <authorList>
            <person name="Grover C.E."/>
            <person name="Arick M.A. 2nd"/>
            <person name="Thrash A."/>
            <person name="Conover J.L."/>
            <person name="Sanders W.S."/>
            <person name="Peterson D.G."/>
            <person name="Frelichowski J.E."/>
            <person name="Scheffler J.A."/>
            <person name="Scheffler B.E."/>
            <person name="Wendel J.F."/>
        </authorList>
    </citation>
    <scope>NUCLEOTIDE SEQUENCE [LARGE SCALE GENOMIC DNA]</scope>
    <source>
        <strain evidence="1">0</strain>
        <tissue evidence="1">Leaf</tissue>
    </source>
</reference>
<sequence length="43" mass="4991">MIQRLSSILGVERRPNRDPQLDRLLKSILMVPLRKRALDHALA</sequence>
<dbReference type="EMBL" id="JABFAD010000007">
    <property type="protein sequence ID" value="MBA0802703.1"/>
    <property type="molecule type" value="Genomic_DNA"/>
</dbReference>
<protein>
    <submittedName>
        <fullName evidence="1">Uncharacterized protein</fullName>
    </submittedName>
</protein>
<comment type="caution">
    <text evidence="1">The sequence shown here is derived from an EMBL/GenBank/DDBJ whole genome shotgun (WGS) entry which is preliminary data.</text>
</comment>
<accession>A0A7J9GYQ3</accession>